<keyword evidence="1" id="KW-0689">Ribosomal protein</keyword>
<reference evidence="1 2" key="1">
    <citation type="journal article" date="2014" name="Nat. Genet.">
        <title>Genome sequence of the hot pepper provides insights into the evolution of pungency in Capsicum species.</title>
        <authorList>
            <person name="Kim S."/>
            <person name="Park M."/>
            <person name="Yeom S.I."/>
            <person name="Kim Y.M."/>
            <person name="Lee J.M."/>
            <person name="Lee H.A."/>
            <person name="Seo E."/>
            <person name="Choi J."/>
            <person name="Cheong K."/>
            <person name="Kim K.T."/>
            <person name="Jung K."/>
            <person name="Lee G.W."/>
            <person name="Oh S.K."/>
            <person name="Bae C."/>
            <person name="Kim S.B."/>
            <person name="Lee H.Y."/>
            <person name="Kim S.Y."/>
            <person name="Kim M.S."/>
            <person name="Kang B.C."/>
            <person name="Jo Y.D."/>
            <person name="Yang H.B."/>
            <person name="Jeong H.J."/>
            <person name="Kang W.H."/>
            <person name="Kwon J.K."/>
            <person name="Shin C."/>
            <person name="Lim J.Y."/>
            <person name="Park J.H."/>
            <person name="Huh J.H."/>
            <person name="Kim J.S."/>
            <person name="Kim B.D."/>
            <person name="Cohen O."/>
            <person name="Paran I."/>
            <person name="Suh M.C."/>
            <person name="Lee S.B."/>
            <person name="Kim Y.K."/>
            <person name="Shin Y."/>
            <person name="Noh S.J."/>
            <person name="Park J."/>
            <person name="Seo Y.S."/>
            <person name="Kwon S.Y."/>
            <person name="Kim H.A."/>
            <person name="Park J.M."/>
            <person name="Kim H.J."/>
            <person name="Choi S.B."/>
            <person name="Bosland P.W."/>
            <person name="Reeves G."/>
            <person name="Jo S.H."/>
            <person name="Lee B.W."/>
            <person name="Cho H.T."/>
            <person name="Choi H.S."/>
            <person name="Lee M.S."/>
            <person name="Yu Y."/>
            <person name="Do Choi Y."/>
            <person name="Park B.S."/>
            <person name="van Deynze A."/>
            <person name="Ashrafi H."/>
            <person name="Hill T."/>
            <person name="Kim W.T."/>
            <person name="Pai H.S."/>
            <person name="Ahn H.K."/>
            <person name="Yeam I."/>
            <person name="Giovannoni J.J."/>
            <person name="Rose J.K."/>
            <person name="Sorensen I."/>
            <person name="Lee S.J."/>
            <person name="Kim R.W."/>
            <person name="Choi I.Y."/>
            <person name="Choi B.S."/>
            <person name="Lim J.S."/>
            <person name="Lee Y.H."/>
            <person name="Choi D."/>
        </authorList>
    </citation>
    <scope>NUCLEOTIDE SEQUENCE [LARGE SCALE GENOMIC DNA]</scope>
    <source>
        <strain evidence="2">cv. CM334</strain>
    </source>
</reference>
<accession>A0A2G2ZDN3</accession>
<dbReference type="Gramene" id="PHT80127">
    <property type="protein sequence ID" value="PHT80127"/>
    <property type="gene ID" value="T459_18179"/>
</dbReference>
<dbReference type="SUPFAM" id="SSF55282">
    <property type="entry name" value="RL5-like"/>
    <property type="match status" value="1"/>
</dbReference>
<evidence type="ECO:0000313" key="1">
    <source>
        <dbReference type="EMBL" id="PHT80127.1"/>
    </source>
</evidence>
<dbReference type="Gene3D" id="3.30.1440.10">
    <property type="match status" value="1"/>
</dbReference>
<comment type="caution">
    <text evidence="1">The sequence shown here is derived from an EMBL/GenBank/DDBJ whole genome shotgun (WGS) entry which is preliminary data.</text>
</comment>
<dbReference type="InterPro" id="IPR022803">
    <property type="entry name" value="Ribosomal_uL5_dom_sf"/>
</dbReference>
<dbReference type="AlphaFoldDB" id="A0A2G2ZDN3"/>
<name>A0A2G2ZDN3_CAPAN</name>
<organism evidence="1 2">
    <name type="scientific">Capsicum annuum</name>
    <name type="common">Capsicum pepper</name>
    <dbReference type="NCBI Taxonomy" id="4072"/>
    <lineage>
        <taxon>Eukaryota</taxon>
        <taxon>Viridiplantae</taxon>
        <taxon>Streptophyta</taxon>
        <taxon>Embryophyta</taxon>
        <taxon>Tracheophyta</taxon>
        <taxon>Spermatophyta</taxon>
        <taxon>Magnoliopsida</taxon>
        <taxon>eudicotyledons</taxon>
        <taxon>Gunneridae</taxon>
        <taxon>Pentapetalae</taxon>
        <taxon>asterids</taxon>
        <taxon>lamiids</taxon>
        <taxon>Solanales</taxon>
        <taxon>Solanaceae</taxon>
        <taxon>Solanoideae</taxon>
        <taxon>Capsiceae</taxon>
        <taxon>Capsicum</taxon>
    </lineage>
</organism>
<dbReference type="STRING" id="4072.A0A2G2ZDN3"/>
<dbReference type="OMA" id="LMETEFC"/>
<evidence type="ECO:0000313" key="2">
    <source>
        <dbReference type="Proteomes" id="UP000222542"/>
    </source>
</evidence>
<sequence length="73" mass="8590">MSLLDSPLKIRERSIQFLMETEFCKFSPKLEDHFEIFKHIRGFNVTIVTLANTQDETLPPWSSFLQKDEGETQ</sequence>
<protein>
    <submittedName>
        <fullName evidence="1">60S ribosomal protein L5, mitochondrial</fullName>
    </submittedName>
</protein>
<dbReference type="Proteomes" id="UP000222542">
    <property type="component" value="Unassembled WGS sequence"/>
</dbReference>
<dbReference type="GO" id="GO:0005840">
    <property type="term" value="C:ribosome"/>
    <property type="evidence" value="ECO:0007669"/>
    <property type="project" value="UniProtKB-KW"/>
</dbReference>
<dbReference type="EMBL" id="AYRZ02000006">
    <property type="protein sequence ID" value="PHT80127.1"/>
    <property type="molecule type" value="Genomic_DNA"/>
</dbReference>
<gene>
    <name evidence="1" type="ORF">T459_18179</name>
</gene>
<keyword evidence="1" id="KW-0687">Ribonucleoprotein</keyword>
<keyword evidence="2" id="KW-1185">Reference proteome</keyword>
<reference evidence="1 2" key="2">
    <citation type="journal article" date="2017" name="Genome Biol.">
        <title>New reference genome sequences of hot pepper reveal the massive evolution of plant disease-resistance genes by retroduplication.</title>
        <authorList>
            <person name="Kim S."/>
            <person name="Park J."/>
            <person name="Yeom S.I."/>
            <person name="Kim Y.M."/>
            <person name="Seo E."/>
            <person name="Kim K.T."/>
            <person name="Kim M.S."/>
            <person name="Lee J.M."/>
            <person name="Cheong K."/>
            <person name="Shin H.S."/>
            <person name="Kim S.B."/>
            <person name="Han K."/>
            <person name="Lee J."/>
            <person name="Park M."/>
            <person name="Lee H.A."/>
            <person name="Lee H.Y."/>
            <person name="Lee Y."/>
            <person name="Oh S."/>
            <person name="Lee J.H."/>
            <person name="Choi E."/>
            <person name="Choi E."/>
            <person name="Lee S.E."/>
            <person name="Jeon J."/>
            <person name="Kim H."/>
            <person name="Choi G."/>
            <person name="Song H."/>
            <person name="Lee J."/>
            <person name="Lee S.C."/>
            <person name="Kwon J.K."/>
            <person name="Lee H.Y."/>
            <person name="Koo N."/>
            <person name="Hong Y."/>
            <person name="Kim R.W."/>
            <person name="Kang W.H."/>
            <person name="Huh J.H."/>
            <person name="Kang B.C."/>
            <person name="Yang T.J."/>
            <person name="Lee Y.H."/>
            <person name="Bennetzen J.L."/>
            <person name="Choi D."/>
        </authorList>
    </citation>
    <scope>NUCLEOTIDE SEQUENCE [LARGE SCALE GENOMIC DNA]</scope>
    <source>
        <strain evidence="2">cv. CM334</strain>
    </source>
</reference>
<proteinExistence type="predicted"/>